<evidence type="ECO:0000256" key="1">
    <source>
        <dbReference type="ARBA" id="ARBA00011764"/>
    </source>
</evidence>
<keyword evidence="3" id="KW-0805">Transcription regulation</keyword>
<evidence type="ECO:0000313" key="9">
    <source>
        <dbReference type="EnsemblMetazoa" id="GAUT008622-PA"/>
    </source>
</evidence>
<dbReference type="AlphaFoldDB" id="A0A1A9ULS6"/>
<comment type="subunit">
    <text evidence="1">Self-associates forming complexes of several hundred monomers.</text>
</comment>
<evidence type="ECO:0000256" key="6">
    <source>
        <dbReference type="ARBA" id="ARBA00025466"/>
    </source>
</evidence>
<feature type="compositionally biased region" description="Acidic residues" evidence="7">
    <location>
        <begin position="180"/>
        <end position="189"/>
    </location>
</feature>
<evidence type="ECO:0000256" key="4">
    <source>
        <dbReference type="ARBA" id="ARBA00023125"/>
    </source>
</evidence>
<dbReference type="VEuPathDB" id="VectorBase:GAUT008622"/>
<proteinExistence type="predicted"/>
<evidence type="ECO:0000259" key="8">
    <source>
        <dbReference type="Pfam" id="PF13873"/>
    </source>
</evidence>
<comment type="function">
    <text evidence="6">Involved in transvection phenomena (= synapsis-dependent gene expression), where the synaptic pairing of chromosomes carrying genes with which zeste interacts influences the expression of these genes. Zeste binds to DNA and stimulates transcription from a nearby promoter.</text>
</comment>
<protein>
    <recommendedName>
        <fullName evidence="2">Regulatory protein zeste</fullName>
    </recommendedName>
</protein>
<accession>A0A1A9ULS6</accession>
<sequence>MNSVNKTQPHKVYNAINKVQSEILYNFMSQNPDIAKGFHYAFTKERYVKCWRNLEKALNKSGPPRKSMCEWKKVWSDQRRYVTKKAKNKGLAALSPLEDIIFTMLQNFNKYLDQGSEEPIANKKQSLTIVKDCDKRQAELPLLRAIEAPAKRIKLEVEENNTVEYGNNLYNITVLNEAEMSDDEPDEFGQEPVIVKHPPPELDMESEAADNCEESSREVLPNSLSPEIEDQSDVNDLQQQSTTNSKELPPSAAYRGSSSSRGRVSNPYEKIYSCLERLCDLKTEELVELKRHNREMEKFRKIELKCTLQANPTIQEYRTKKSHLNHRK</sequence>
<dbReference type="EnsemblMetazoa" id="GAUT008622-RA">
    <property type="protein sequence ID" value="GAUT008622-PA"/>
    <property type="gene ID" value="GAUT008622"/>
</dbReference>
<evidence type="ECO:0000256" key="2">
    <source>
        <dbReference type="ARBA" id="ARBA00016807"/>
    </source>
</evidence>
<dbReference type="GO" id="GO:0003677">
    <property type="term" value="F:DNA binding"/>
    <property type="evidence" value="ECO:0007669"/>
    <property type="project" value="UniProtKB-KW"/>
</dbReference>
<feature type="compositionally biased region" description="Polar residues" evidence="7">
    <location>
        <begin position="234"/>
        <end position="246"/>
    </location>
</feature>
<reference evidence="9" key="1">
    <citation type="submission" date="2020-05" db="UniProtKB">
        <authorList>
            <consortium name="EnsemblMetazoa"/>
        </authorList>
    </citation>
    <scope>IDENTIFICATION</scope>
    <source>
        <strain evidence="9">TTRI</strain>
    </source>
</reference>
<dbReference type="InterPro" id="IPR028002">
    <property type="entry name" value="Myb_DNA-bind_5"/>
</dbReference>
<name>A0A1A9ULS6_GLOAU</name>
<evidence type="ECO:0000313" key="10">
    <source>
        <dbReference type="Proteomes" id="UP000078200"/>
    </source>
</evidence>
<feature type="region of interest" description="Disordered" evidence="7">
    <location>
        <begin position="180"/>
        <end position="263"/>
    </location>
</feature>
<keyword evidence="4" id="KW-0238">DNA-binding</keyword>
<evidence type="ECO:0000256" key="5">
    <source>
        <dbReference type="ARBA" id="ARBA00023163"/>
    </source>
</evidence>
<evidence type="ECO:0000256" key="7">
    <source>
        <dbReference type="SAM" id="MobiDB-lite"/>
    </source>
</evidence>
<dbReference type="Proteomes" id="UP000078200">
    <property type="component" value="Unassembled WGS sequence"/>
</dbReference>
<dbReference type="Pfam" id="PF13873">
    <property type="entry name" value="Myb_DNA-bind_5"/>
    <property type="match status" value="1"/>
</dbReference>
<feature type="compositionally biased region" description="Acidic residues" evidence="7">
    <location>
        <begin position="202"/>
        <end position="213"/>
    </location>
</feature>
<feature type="domain" description="Myb/SANT-like DNA-binding" evidence="8">
    <location>
        <begin position="20"/>
        <end position="86"/>
    </location>
</feature>
<organism evidence="9 10">
    <name type="scientific">Glossina austeni</name>
    <name type="common">Savannah tsetse fly</name>
    <dbReference type="NCBI Taxonomy" id="7395"/>
    <lineage>
        <taxon>Eukaryota</taxon>
        <taxon>Metazoa</taxon>
        <taxon>Ecdysozoa</taxon>
        <taxon>Arthropoda</taxon>
        <taxon>Hexapoda</taxon>
        <taxon>Insecta</taxon>
        <taxon>Pterygota</taxon>
        <taxon>Neoptera</taxon>
        <taxon>Endopterygota</taxon>
        <taxon>Diptera</taxon>
        <taxon>Brachycera</taxon>
        <taxon>Muscomorpha</taxon>
        <taxon>Hippoboscoidea</taxon>
        <taxon>Glossinidae</taxon>
        <taxon>Glossina</taxon>
    </lineage>
</organism>
<evidence type="ECO:0000256" key="3">
    <source>
        <dbReference type="ARBA" id="ARBA00023015"/>
    </source>
</evidence>
<keyword evidence="10" id="KW-1185">Reference proteome</keyword>
<keyword evidence="5" id="KW-0804">Transcription</keyword>